<feature type="compositionally biased region" description="Basic and acidic residues" evidence="1">
    <location>
        <begin position="55"/>
        <end position="73"/>
    </location>
</feature>
<keyword evidence="3" id="KW-1185">Reference proteome</keyword>
<dbReference type="RefSeq" id="WP_091560889.1">
    <property type="nucleotide sequence ID" value="NZ_FNPH01000010.1"/>
</dbReference>
<gene>
    <name evidence="2" type="ORF">SAMN05444365_110146</name>
</gene>
<protein>
    <submittedName>
        <fullName evidence="2">Uncharacterized protein</fullName>
    </submittedName>
</protein>
<accession>A0A1H3S817</accession>
<dbReference type="STRING" id="405436.SAMN05444365_110146"/>
<dbReference type="Proteomes" id="UP000242415">
    <property type="component" value="Unassembled WGS sequence"/>
</dbReference>
<dbReference type="AlphaFoldDB" id="A0A1H3S817"/>
<feature type="region of interest" description="Disordered" evidence="1">
    <location>
        <begin position="1"/>
        <end position="85"/>
    </location>
</feature>
<sequence>MSDTGSGIWRDEERLPVHELERAMSAPALDGQLDDVTGNDAGQEQAYGHNAEASEVGRAHGERAGGQTDEHRAYRPSTTGRNGPH</sequence>
<reference evidence="3" key="1">
    <citation type="submission" date="2016-10" db="EMBL/GenBank/DDBJ databases">
        <authorList>
            <person name="Varghese N."/>
            <person name="Submissions S."/>
        </authorList>
    </citation>
    <scope>NUCLEOTIDE SEQUENCE [LARGE SCALE GENOMIC DNA]</scope>
    <source>
        <strain evidence="3">DSM 45245</strain>
    </source>
</reference>
<feature type="compositionally biased region" description="Polar residues" evidence="1">
    <location>
        <begin position="76"/>
        <end position="85"/>
    </location>
</feature>
<dbReference type="EMBL" id="FNPH01000010">
    <property type="protein sequence ID" value="SDZ33870.1"/>
    <property type="molecule type" value="Genomic_DNA"/>
</dbReference>
<dbReference type="OrthoDB" id="3399402at2"/>
<evidence type="ECO:0000313" key="3">
    <source>
        <dbReference type="Proteomes" id="UP000242415"/>
    </source>
</evidence>
<proteinExistence type="predicted"/>
<name>A0A1H3S817_9ACTN</name>
<evidence type="ECO:0000256" key="1">
    <source>
        <dbReference type="SAM" id="MobiDB-lite"/>
    </source>
</evidence>
<evidence type="ECO:0000313" key="2">
    <source>
        <dbReference type="EMBL" id="SDZ33870.1"/>
    </source>
</evidence>
<organism evidence="2 3">
    <name type="scientific">Micromonospora pattaloongensis</name>
    <dbReference type="NCBI Taxonomy" id="405436"/>
    <lineage>
        <taxon>Bacteria</taxon>
        <taxon>Bacillati</taxon>
        <taxon>Actinomycetota</taxon>
        <taxon>Actinomycetes</taxon>
        <taxon>Micromonosporales</taxon>
        <taxon>Micromonosporaceae</taxon>
        <taxon>Micromonospora</taxon>
    </lineage>
</organism>
<feature type="compositionally biased region" description="Basic and acidic residues" evidence="1">
    <location>
        <begin position="9"/>
        <end position="22"/>
    </location>
</feature>